<dbReference type="Gene3D" id="3.40.50.1820">
    <property type="entry name" value="alpha/beta hydrolase"/>
    <property type="match status" value="1"/>
</dbReference>
<dbReference type="Pfam" id="PF02450">
    <property type="entry name" value="LCAT"/>
    <property type="match status" value="1"/>
</dbReference>
<dbReference type="PANTHER" id="PTHR11440">
    <property type="entry name" value="LECITHIN-CHOLESTEROL ACYLTRANSFERASE-RELATED"/>
    <property type="match status" value="1"/>
</dbReference>
<dbReference type="InterPro" id="IPR029058">
    <property type="entry name" value="AB_hydrolase_fold"/>
</dbReference>
<dbReference type="EMBL" id="JAESWA010000026">
    <property type="protein sequence ID" value="MBL4933575.1"/>
    <property type="molecule type" value="Genomic_DNA"/>
</dbReference>
<keyword evidence="2" id="KW-1185">Reference proteome</keyword>
<dbReference type="Proteomes" id="UP000623681">
    <property type="component" value="Unassembled WGS sequence"/>
</dbReference>
<dbReference type="GO" id="GO:0016787">
    <property type="term" value="F:hydrolase activity"/>
    <property type="evidence" value="ECO:0007669"/>
    <property type="project" value="UniProtKB-KW"/>
</dbReference>
<comment type="caution">
    <text evidence="1">The sequence shown here is derived from an EMBL/GenBank/DDBJ whole genome shotgun (WGS) entry which is preliminary data.</text>
</comment>
<gene>
    <name evidence="1" type="ORF">JK634_17430</name>
</gene>
<dbReference type="AlphaFoldDB" id="A0A937FGL5"/>
<reference evidence="1" key="1">
    <citation type="submission" date="2021-01" db="EMBL/GenBank/DDBJ databases">
        <title>Genome public.</title>
        <authorList>
            <person name="Liu C."/>
            <person name="Sun Q."/>
        </authorList>
    </citation>
    <scope>NUCLEOTIDE SEQUENCE</scope>
    <source>
        <strain evidence="1">YIM B02565</strain>
    </source>
</reference>
<keyword evidence="1" id="KW-0378">Hydrolase</keyword>
<accession>A0A937FGL5</accession>
<proteinExistence type="predicted"/>
<name>A0A937FGL5_9CLOT</name>
<evidence type="ECO:0000313" key="1">
    <source>
        <dbReference type="EMBL" id="MBL4933575.1"/>
    </source>
</evidence>
<dbReference type="GO" id="GO:0006629">
    <property type="term" value="P:lipid metabolic process"/>
    <property type="evidence" value="ECO:0007669"/>
    <property type="project" value="InterPro"/>
</dbReference>
<evidence type="ECO:0000313" key="2">
    <source>
        <dbReference type="Proteomes" id="UP000623681"/>
    </source>
</evidence>
<dbReference type="InterPro" id="IPR003386">
    <property type="entry name" value="LACT/PDAT_acylTrfase"/>
</dbReference>
<protein>
    <submittedName>
        <fullName evidence="1">Alpha/beta fold hydrolase</fullName>
    </submittedName>
</protein>
<dbReference type="GO" id="GO:0008374">
    <property type="term" value="F:O-acyltransferase activity"/>
    <property type="evidence" value="ECO:0007669"/>
    <property type="project" value="InterPro"/>
</dbReference>
<dbReference type="SUPFAM" id="SSF53474">
    <property type="entry name" value="alpha/beta-Hydrolases"/>
    <property type="match status" value="1"/>
</dbReference>
<organism evidence="1 2">
    <name type="scientific">Clostridium paridis</name>
    <dbReference type="NCBI Taxonomy" id="2803863"/>
    <lineage>
        <taxon>Bacteria</taxon>
        <taxon>Bacillati</taxon>
        <taxon>Bacillota</taxon>
        <taxon>Clostridia</taxon>
        <taxon>Eubacteriales</taxon>
        <taxon>Clostridiaceae</taxon>
        <taxon>Clostridium</taxon>
    </lineage>
</organism>
<sequence>MDWKMDKAIIVIPGIMGSNLKNSENNNIVWVNEKGPFGIMELIYLLNGELHCNEEGESIKPIEPNNGEDEYGAKDSYKKLITTLEEKLGEGYKIQFFAYDWRLDNSKNVIFLKELIDKFKKVIIIAHSMGGLIAAKYIIEYGKNKIDKLITLGTPYWGSIDAVQCLYNGKINILSKDIEGIIEQASLSFISRNIKELLYNYPSIYQLIPNEQFTENKPWLLTTDEELDHWYDYFWQDKEEECNDVEKTKKFIETISNNSLYEKALNFHKEIKDFFNYIEDLDYRFIVGIDINTIDAIKIIDSNNIMGTVKAVEPRYSKEGDGVVPFLSAIMNSKENDRVIKAYEVSHKDLVENEKILDTIIKFINSDKAIVNNDEREKETIGKKNMKFVFAGDVDIKIFSGRNEIYNVTKIIKDEFYGYRIYGQEEFKVNIVGKIGDQAIFVGTGEAQQLIIKIKSHKEQIVDFSIGNERYLYKFDRIHLMKGSRLYVNVDYEEKVWLELDYNGDGKVDEVII</sequence>